<organism evidence="3">
    <name type="scientific">Schistocephalus solidus</name>
    <name type="common">Tapeworm</name>
    <dbReference type="NCBI Taxonomy" id="70667"/>
    <lineage>
        <taxon>Eukaryota</taxon>
        <taxon>Metazoa</taxon>
        <taxon>Spiralia</taxon>
        <taxon>Lophotrochozoa</taxon>
        <taxon>Platyhelminthes</taxon>
        <taxon>Cestoda</taxon>
        <taxon>Eucestoda</taxon>
        <taxon>Diphyllobothriidea</taxon>
        <taxon>Diphyllobothriidae</taxon>
        <taxon>Schistocephalus</taxon>
    </lineage>
</organism>
<dbReference type="PANTHER" id="PTHR12299:SF17">
    <property type="entry name" value="AT19571P-RELATED"/>
    <property type="match status" value="1"/>
</dbReference>
<feature type="region of interest" description="Disordered" evidence="1">
    <location>
        <begin position="22"/>
        <end position="169"/>
    </location>
</feature>
<evidence type="ECO:0000313" key="3">
    <source>
        <dbReference type="EMBL" id="JAP49056.1"/>
    </source>
</evidence>
<reference evidence="3" key="1">
    <citation type="submission" date="2016-01" db="EMBL/GenBank/DDBJ databases">
        <title>Reference transcriptome for the parasite Schistocephalus solidus: insights into the molecular evolution of parasitism.</title>
        <authorList>
            <person name="Hebert F.O."/>
            <person name="Grambauer S."/>
            <person name="Barber I."/>
            <person name="Landry C.R."/>
            <person name="Aubin-Horth N."/>
        </authorList>
    </citation>
    <scope>NUCLEOTIDE SEQUENCE</scope>
</reference>
<dbReference type="Gene3D" id="6.10.140.1040">
    <property type="match status" value="1"/>
</dbReference>
<accession>A0A0X3PPB0</accession>
<gene>
    <name evidence="3" type="ORF">TR122591</name>
</gene>
<evidence type="ECO:0000256" key="1">
    <source>
        <dbReference type="SAM" id="MobiDB-lite"/>
    </source>
</evidence>
<feature type="compositionally biased region" description="Basic and acidic residues" evidence="1">
    <location>
        <begin position="71"/>
        <end position="97"/>
    </location>
</feature>
<protein>
    <recommendedName>
        <fullName evidence="2">Hyaluronan/mRNA-binding protein domain-containing protein</fullName>
    </recommendedName>
</protein>
<dbReference type="SMART" id="SM01233">
    <property type="entry name" value="HABP4_PAI-RBP1"/>
    <property type="match status" value="1"/>
</dbReference>
<dbReference type="GO" id="GO:0003723">
    <property type="term" value="F:RNA binding"/>
    <property type="evidence" value="ECO:0007669"/>
    <property type="project" value="InterPro"/>
</dbReference>
<dbReference type="InterPro" id="IPR006861">
    <property type="entry name" value="HABP4_PAIRBP1-bd"/>
</dbReference>
<dbReference type="InterPro" id="IPR039764">
    <property type="entry name" value="HABP4/SERBP1-like"/>
</dbReference>
<dbReference type="EMBL" id="GEEE01014169">
    <property type="protein sequence ID" value="JAP49056.1"/>
    <property type="molecule type" value="Transcribed_RNA"/>
</dbReference>
<feature type="compositionally biased region" description="Basic and acidic residues" evidence="1">
    <location>
        <begin position="42"/>
        <end position="58"/>
    </location>
</feature>
<feature type="non-terminal residue" evidence="3">
    <location>
        <position position="475"/>
    </location>
</feature>
<proteinExistence type="predicted"/>
<dbReference type="Pfam" id="PF04774">
    <property type="entry name" value="HABP4_PAI-RBP1"/>
    <property type="match status" value="1"/>
</dbReference>
<feature type="compositionally biased region" description="Basic and acidic residues" evidence="1">
    <location>
        <begin position="423"/>
        <end position="475"/>
    </location>
</feature>
<feature type="domain" description="Hyaluronan/mRNA-binding protein" evidence="2">
    <location>
        <begin position="142"/>
        <end position="247"/>
    </location>
</feature>
<feature type="compositionally biased region" description="Basic and acidic residues" evidence="1">
    <location>
        <begin position="297"/>
        <end position="320"/>
    </location>
</feature>
<name>A0A0X3PPB0_SCHSO</name>
<feature type="region of interest" description="Disordered" evidence="1">
    <location>
        <begin position="272"/>
        <end position="475"/>
    </location>
</feature>
<dbReference type="PANTHER" id="PTHR12299">
    <property type="entry name" value="HYALURONIC ACID-BINDING PROTEIN 4"/>
    <property type="match status" value="1"/>
</dbReference>
<feature type="compositionally biased region" description="Basic and acidic residues" evidence="1">
    <location>
        <begin position="334"/>
        <end position="363"/>
    </location>
</feature>
<feature type="region of interest" description="Disordered" evidence="1">
    <location>
        <begin position="184"/>
        <end position="251"/>
    </location>
</feature>
<dbReference type="AlphaFoldDB" id="A0A0X3PPB0"/>
<dbReference type="GO" id="GO:0005737">
    <property type="term" value="C:cytoplasm"/>
    <property type="evidence" value="ECO:0007669"/>
    <property type="project" value="TreeGrafter"/>
</dbReference>
<feature type="compositionally biased region" description="Low complexity" evidence="1">
    <location>
        <begin position="368"/>
        <end position="378"/>
    </location>
</feature>
<sequence>MASALHEYQYSVQVRGRFDQLMSDGLNSEDPDLLLQKIQSRQKKDQKAAKEKPVKEESAPATKTSTPQVRQAEKQVAEDEQPKFQHKGGRNEKKGGRQQEAADEEFDAAVEPSVPAFEQPEERSHANHGRGGFTKSRSRAPGQREFDRHSGSIKTGVKPVLKKDGYGSGNWGTIEDELEVTMAPEGALTEEPPFEEKEKAEESAEKSMEPVEEEQKTLTLKEYKELKKASKPKVELKTTGGREANDGKDVFSDMVAVNQPRPVEQFIDVLAETEAPSEDSKPAFFETRSQMRGRGRGAADRVYGRSERVPVHTEPEKDSAENATGETEQLEPVNAERGRGGFDRGGRGRGRQDRGAGHTERSRGRGRGFSNRGFSVGERGSGRGFSRGGGDHFERGGSRGGFNSEDNRGGMDSGRGRGSFGQERGRGGFGHERGRGGVEHERGRGGFDHERGRGGFDHERGRGGFDHERGRGGFD</sequence>
<feature type="compositionally biased region" description="Basic and acidic residues" evidence="1">
    <location>
        <begin position="194"/>
        <end position="236"/>
    </location>
</feature>
<evidence type="ECO:0000259" key="2">
    <source>
        <dbReference type="SMART" id="SM01233"/>
    </source>
</evidence>
<dbReference type="GO" id="GO:0005634">
    <property type="term" value="C:nucleus"/>
    <property type="evidence" value="ECO:0007669"/>
    <property type="project" value="TreeGrafter"/>
</dbReference>